<keyword evidence="1" id="KW-0472">Membrane</keyword>
<dbReference type="RefSeq" id="WP_081149567.1">
    <property type="nucleotide sequence ID" value="NZ_CP020465.1"/>
</dbReference>
<dbReference type="EMBL" id="CP020465">
    <property type="protein sequence ID" value="ASP47095.1"/>
    <property type="molecule type" value="Genomic_DNA"/>
</dbReference>
<sequence length="351" mass="38878">MKNKSVLKHIAIMSTAVISVWLFWPTVPQQLTTVTQSTVSSSKIKPTESAPITIEDNIESIAVLEKITSNDSATLVAKAYAGELNFPPYSQPLTNKDFDRLAPNHFNPQSIPVDDLGTTISAQLSKYRYTYPETVFATLSGENIDNAVLILVDITTGKSLLRRDFDQDNNNNWTAQFDGERNLPTQLQATVKARVNGKDISLALALKYVDSVATLNSFDPAYNQDADMVIKANLTTREQGLYRIRANLFDADNQPIAHLVSKEKLNKGSGTIELKAHQSVLQGKQAPFYLSTFSIELMSPAPGSPTKYGDSAINQFEIKDFAISSLSEMPYQPSKQEQQRLQLLQNMAQGR</sequence>
<proteinExistence type="predicted"/>
<evidence type="ECO:0000313" key="3">
    <source>
        <dbReference type="Proteomes" id="UP000202259"/>
    </source>
</evidence>
<dbReference type="AlphaFoldDB" id="A0A222G5B2"/>
<protein>
    <submittedName>
        <fullName evidence="2">Uncharacterized protein</fullName>
    </submittedName>
</protein>
<evidence type="ECO:0000256" key="1">
    <source>
        <dbReference type="SAM" id="Phobius"/>
    </source>
</evidence>
<keyword evidence="3" id="KW-1185">Reference proteome</keyword>
<dbReference type="OrthoDB" id="5759974at2"/>
<dbReference type="KEGG" id="cber:B5D82_04510"/>
<organism evidence="2 3">
    <name type="scientific">Cognaticolwellia beringensis</name>
    <dbReference type="NCBI Taxonomy" id="1967665"/>
    <lineage>
        <taxon>Bacteria</taxon>
        <taxon>Pseudomonadati</taxon>
        <taxon>Pseudomonadota</taxon>
        <taxon>Gammaproteobacteria</taxon>
        <taxon>Alteromonadales</taxon>
        <taxon>Colwelliaceae</taxon>
        <taxon>Cognaticolwellia</taxon>
    </lineage>
</organism>
<dbReference type="Proteomes" id="UP000202259">
    <property type="component" value="Chromosome"/>
</dbReference>
<evidence type="ECO:0000313" key="2">
    <source>
        <dbReference type="EMBL" id="ASP47095.1"/>
    </source>
</evidence>
<keyword evidence="1" id="KW-1133">Transmembrane helix</keyword>
<feature type="transmembrane region" description="Helical" evidence="1">
    <location>
        <begin position="7"/>
        <end position="24"/>
    </location>
</feature>
<name>A0A222G5B2_9GAMM</name>
<accession>A0A222G5B2</accession>
<gene>
    <name evidence="2" type="ORF">B5D82_04510</name>
</gene>
<keyword evidence="1" id="KW-0812">Transmembrane</keyword>
<reference evidence="2 3" key="1">
    <citation type="submission" date="2017-08" db="EMBL/GenBank/DDBJ databases">
        <title>Complete genome of Colwellia sp. NB097-1, a psychrophile bacterium ioslated from Bering Sea.</title>
        <authorList>
            <person name="Chen X."/>
        </authorList>
    </citation>
    <scope>NUCLEOTIDE SEQUENCE [LARGE SCALE GENOMIC DNA]</scope>
    <source>
        <strain evidence="2 3">NB097-1</strain>
    </source>
</reference>